<protein>
    <submittedName>
        <fullName evidence="1">Uncharacterized protein</fullName>
    </submittedName>
</protein>
<dbReference type="Proteomes" id="UP001220256">
    <property type="component" value="Unassembled WGS sequence"/>
</dbReference>
<comment type="caution">
    <text evidence="1">The sequence shown here is derived from an EMBL/GenBank/DDBJ whole genome shotgun (WGS) entry which is preliminary data.</text>
</comment>
<dbReference type="EMBL" id="JAPVEB010000006">
    <property type="protein sequence ID" value="KAJ5261639.1"/>
    <property type="molecule type" value="Genomic_DNA"/>
</dbReference>
<name>A0ABQ8W9X1_PENCH</name>
<gene>
    <name evidence="1" type="ORF">N7505_008506</name>
</gene>
<accession>A0ABQ8W9X1</accession>
<evidence type="ECO:0000313" key="2">
    <source>
        <dbReference type="Proteomes" id="UP001220256"/>
    </source>
</evidence>
<sequence>MADGIWIVRDSSSLQGYEHRCTITRSPAGHKWLFRIVVDSTTIAFALLGASREQTVWLFSLGGQLPTRQDPGSPHISNPPLKKKSQTRNINIGRIHDVFVDIHGFESHYTLLPDD</sequence>
<evidence type="ECO:0000313" key="1">
    <source>
        <dbReference type="EMBL" id="KAJ5261639.1"/>
    </source>
</evidence>
<proteinExistence type="predicted"/>
<reference evidence="1 2" key="1">
    <citation type="journal article" date="2023" name="IMA Fungus">
        <title>Comparative genomic study of the Penicillium genus elucidates a diverse pangenome and 15 lateral gene transfer events.</title>
        <authorList>
            <person name="Petersen C."/>
            <person name="Sorensen T."/>
            <person name="Nielsen M.R."/>
            <person name="Sondergaard T.E."/>
            <person name="Sorensen J.L."/>
            <person name="Fitzpatrick D.A."/>
            <person name="Frisvad J.C."/>
            <person name="Nielsen K.L."/>
        </authorList>
    </citation>
    <scope>NUCLEOTIDE SEQUENCE [LARGE SCALE GENOMIC DNA]</scope>
    <source>
        <strain evidence="1 2">IBT 3361</strain>
    </source>
</reference>
<organism evidence="1 2">
    <name type="scientific">Penicillium chrysogenum</name>
    <name type="common">Penicillium notatum</name>
    <dbReference type="NCBI Taxonomy" id="5076"/>
    <lineage>
        <taxon>Eukaryota</taxon>
        <taxon>Fungi</taxon>
        <taxon>Dikarya</taxon>
        <taxon>Ascomycota</taxon>
        <taxon>Pezizomycotina</taxon>
        <taxon>Eurotiomycetes</taxon>
        <taxon>Eurotiomycetidae</taxon>
        <taxon>Eurotiales</taxon>
        <taxon>Aspergillaceae</taxon>
        <taxon>Penicillium</taxon>
        <taxon>Penicillium chrysogenum species complex</taxon>
    </lineage>
</organism>
<keyword evidence="2" id="KW-1185">Reference proteome</keyword>